<organism evidence="1 2">
    <name type="scientific">Pelagibacterium lacus</name>
    <dbReference type="NCBI Taxonomy" id="2282655"/>
    <lineage>
        <taxon>Bacteria</taxon>
        <taxon>Pseudomonadati</taxon>
        <taxon>Pseudomonadota</taxon>
        <taxon>Alphaproteobacteria</taxon>
        <taxon>Hyphomicrobiales</taxon>
        <taxon>Devosiaceae</taxon>
        <taxon>Pelagibacterium</taxon>
    </lineage>
</organism>
<sequence>MSESTGLSDLKIFSPRSPLASEAAAVQSGALHAIIRGLEGNRPVRRRMTDMLSVVLALSTRTRRMVLPTVSIDLDVFDPQGQRALRLYLPRED</sequence>
<dbReference type="AlphaFoldDB" id="A0A369W544"/>
<dbReference type="Proteomes" id="UP000253759">
    <property type="component" value="Unassembled WGS sequence"/>
</dbReference>
<keyword evidence="2" id="KW-1185">Reference proteome</keyword>
<comment type="caution">
    <text evidence="1">The sequence shown here is derived from an EMBL/GenBank/DDBJ whole genome shotgun (WGS) entry which is preliminary data.</text>
</comment>
<dbReference type="OrthoDB" id="7949660at2"/>
<protein>
    <submittedName>
        <fullName evidence="1">Uncharacterized protein</fullName>
    </submittedName>
</protein>
<reference evidence="2" key="1">
    <citation type="submission" date="2018-07" db="EMBL/GenBank/DDBJ databases">
        <authorList>
            <person name="Liu B.-T."/>
            <person name="Du Z."/>
        </authorList>
    </citation>
    <scope>NUCLEOTIDE SEQUENCE [LARGE SCALE GENOMIC DNA]</scope>
    <source>
        <strain evidence="2">XYN52</strain>
    </source>
</reference>
<evidence type="ECO:0000313" key="2">
    <source>
        <dbReference type="Proteomes" id="UP000253759"/>
    </source>
</evidence>
<dbReference type="RefSeq" id="WP_114644956.1">
    <property type="nucleotide sequence ID" value="NZ_QQNH01000004.1"/>
</dbReference>
<evidence type="ECO:0000313" key="1">
    <source>
        <dbReference type="EMBL" id="RDE09794.1"/>
    </source>
</evidence>
<dbReference type="EMBL" id="QQNH01000004">
    <property type="protein sequence ID" value="RDE09794.1"/>
    <property type="molecule type" value="Genomic_DNA"/>
</dbReference>
<gene>
    <name evidence="1" type="ORF">DVH29_04440</name>
</gene>
<name>A0A369W544_9HYPH</name>
<proteinExistence type="predicted"/>
<accession>A0A369W544</accession>